<dbReference type="InterPro" id="IPR001227">
    <property type="entry name" value="Ac_transferase_dom_sf"/>
</dbReference>
<sequence>MSFSLAFGIGQRTVVNSLAIHLTLPFGSDVSLLAVKGKGMVIPSLRRKESERLMMLGSLGKLYTLGYPVDWHQLYPQAGNFVRLPSYPWQRQRYWYESVESQQSRLGTNPLFPNLAESDRQTLIEQLNKSGRFSESEMKLLPKLLNALFEQSEKQLISDSLPSAFSVAEWMPTPGEIRDAVMPFVGELIPQPELLDGLESLSIDYILNAFKEMGWKFQQGQRLTTAFIAEQLGVVNQQQRLLGRLLEIISEVGVLKGIGSEWEVAFVPEIQSPQERWSRLLIQYPAAKAELILLDRCASKLGKVLQGT</sequence>
<comment type="caution">
    <text evidence="1">The sequence shown here is derived from an EMBL/GenBank/DDBJ whole genome shotgun (WGS) entry which is preliminary data.</text>
</comment>
<gene>
    <name evidence="1" type="ORF">MiSe_40550</name>
</gene>
<keyword evidence="2" id="KW-1185">Reference proteome</keyword>
<dbReference type="EMBL" id="BLAY01000062">
    <property type="protein sequence ID" value="GET39291.1"/>
    <property type="molecule type" value="Genomic_DNA"/>
</dbReference>
<accession>A0AAV3XCZ0</accession>
<reference evidence="1" key="1">
    <citation type="submission" date="2019-10" db="EMBL/GenBank/DDBJ databases">
        <title>Draft genome sequece of Microseira wollei NIES-4236.</title>
        <authorList>
            <person name="Yamaguchi H."/>
            <person name="Suzuki S."/>
            <person name="Kawachi M."/>
        </authorList>
    </citation>
    <scope>NUCLEOTIDE SEQUENCE</scope>
    <source>
        <strain evidence="1">NIES-4236</strain>
    </source>
</reference>
<evidence type="ECO:0000313" key="1">
    <source>
        <dbReference type="EMBL" id="GET39291.1"/>
    </source>
</evidence>
<protein>
    <submittedName>
        <fullName evidence="1">Beta-ketoacyl synthase</fullName>
    </submittedName>
</protein>
<organism evidence="1 2">
    <name type="scientific">Microseira wollei NIES-4236</name>
    <dbReference type="NCBI Taxonomy" id="2530354"/>
    <lineage>
        <taxon>Bacteria</taxon>
        <taxon>Bacillati</taxon>
        <taxon>Cyanobacteriota</taxon>
        <taxon>Cyanophyceae</taxon>
        <taxon>Oscillatoriophycideae</taxon>
        <taxon>Aerosakkonematales</taxon>
        <taxon>Aerosakkonemataceae</taxon>
        <taxon>Microseira</taxon>
    </lineage>
</organism>
<evidence type="ECO:0000313" key="2">
    <source>
        <dbReference type="Proteomes" id="UP001050975"/>
    </source>
</evidence>
<dbReference type="Proteomes" id="UP001050975">
    <property type="component" value="Unassembled WGS sequence"/>
</dbReference>
<dbReference type="RefSeq" id="WP_226584503.1">
    <property type="nucleotide sequence ID" value="NZ_BLAY01000062.1"/>
</dbReference>
<dbReference type="GO" id="GO:0016740">
    <property type="term" value="F:transferase activity"/>
    <property type="evidence" value="ECO:0007669"/>
    <property type="project" value="InterPro"/>
</dbReference>
<proteinExistence type="predicted"/>
<dbReference type="AlphaFoldDB" id="A0AAV3XCZ0"/>
<name>A0AAV3XCZ0_9CYAN</name>
<dbReference type="Gene3D" id="3.30.70.3290">
    <property type="match status" value="1"/>
</dbReference>
<dbReference type="Gene3D" id="3.40.366.10">
    <property type="entry name" value="Malonyl-Coenzyme A Acyl Carrier Protein, domain 2"/>
    <property type="match status" value="1"/>
</dbReference>